<dbReference type="EMBL" id="KN822031">
    <property type="protein sequence ID" value="KIM64052.1"/>
    <property type="molecule type" value="Genomic_DNA"/>
</dbReference>
<evidence type="ECO:0000313" key="3">
    <source>
        <dbReference type="Proteomes" id="UP000053989"/>
    </source>
</evidence>
<feature type="region of interest" description="Disordered" evidence="1">
    <location>
        <begin position="42"/>
        <end position="96"/>
    </location>
</feature>
<dbReference type="AlphaFoldDB" id="A0A0C3AGM2"/>
<keyword evidence="3" id="KW-1185">Reference proteome</keyword>
<protein>
    <submittedName>
        <fullName evidence="2">Uncharacterized protein</fullName>
    </submittedName>
</protein>
<reference evidence="2 3" key="1">
    <citation type="submission" date="2014-04" db="EMBL/GenBank/DDBJ databases">
        <authorList>
            <consortium name="DOE Joint Genome Institute"/>
            <person name="Kuo A."/>
            <person name="Kohler A."/>
            <person name="Nagy L.G."/>
            <person name="Floudas D."/>
            <person name="Copeland A."/>
            <person name="Barry K.W."/>
            <person name="Cichocki N."/>
            <person name="Veneault-Fourrey C."/>
            <person name="LaButti K."/>
            <person name="Lindquist E.A."/>
            <person name="Lipzen A."/>
            <person name="Lundell T."/>
            <person name="Morin E."/>
            <person name="Murat C."/>
            <person name="Sun H."/>
            <person name="Tunlid A."/>
            <person name="Henrissat B."/>
            <person name="Grigoriev I.V."/>
            <person name="Hibbett D.S."/>
            <person name="Martin F."/>
            <person name="Nordberg H.P."/>
            <person name="Cantor M.N."/>
            <person name="Hua S.X."/>
        </authorList>
    </citation>
    <scope>NUCLEOTIDE SEQUENCE [LARGE SCALE GENOMIC DNA]</scope>
    <source>
        <strain evidence="2 3">Foug A</strain>
    </source>
</reference>
<organism evidence="2 3">
    <name type="scientific">Scleroderma citrinum Foug A</name>
    <dbReference type="NCBI Taxonomy" id="1036808"/>
    <lineage>
        <taxon>Eukaryota</taxon>
        <taxon>Fungi</taxon>
        <taxon>Dikarya</taxon>
        <taxon>Basidiomycota</taxon>
        <taxon>Agaricomycotina</taxon>
        <taxon>Agaricomycetes</taxon>
        <taxon>Agaricomycetidae</taxon>
        <taxon>Boletales</taxon>
        <taxon>Sclerodermatineae</taxon>
        <taxon>Sclerodermataceae</taxon>
        <taxon>Scleroderma</taxon>
    </lineage>
</organism>
<dbReference type="Proteomes" id="UP000053989">
    <property type="component" value="Unassembled WGS sequence"/>
</dbReference>
<reference evidence="3" key="2">
    <citation type="submission" date="2015-01" db="EMBL/GenBank/DDBJ databases">
        <title>Evolutionary Origins and Diversification of the Mycorrhizal Mutualists.</title>
        <authorList>
            <consortium name="DOE Joint Genome Institute"/>
            <consortium name="Mycorrhizal Genomics Consortium"/>
            <person name="Kohler A."/>
            <person name="Kuo A."/>
            <person name="Nagy L.G."/>
            <person name="Floudas D."/>
            <person name="Copeland A."/>
            <person name="Barry K.W."/>
            <person name="Cichocki N."/>
            <person name="Veneault-Fourrey C."/>
            <person name="LaButti K."/>
            <person name="Lindquist E.A."/>
            <person name="Lipzen A."/>
            <person name="Lundell T."/>
            <person name="Morin E."/>
            <person name="Murat C."/>
            <person name="Riley R."/>
            <person name="Ohm R."/>
            <person name="Sun H."/>
            <person name="Tunlid A."/>
            <person name="Henrissat B."/>
            <person name="Grigoriev I.V."/>
            <person name="Hibbett D.S."/>
            <person name="Martin F."/>
        </authorList>
    </citation>
    <scope>NUCLEOTIDE SEQUENCE [LARGE SCALE GENOMIC DNA]</scope>
    <source>
        <strain evidence="3">Foug A</strain>
    </source>
</reference>
<evidence type="ECO:0000256" key="1">
    <source>
        <dbReference type="SAM" id="MobiDB-lite"/>
    </source>
</evidence>
<proteinExistence type="predicted"/>
<feature type="compositionally biased region" description="Polar residues" evidence="1">
    <location>
        <begin position="236"/>
        <end position="266"/>
    </location>
</feature>
<sequence>MHQLLAVPLSTLRWLNLIWNISTKNKRALLLGHVKNWADDVQPGSGNGAPHSSAASQTNSTCHPLPSAVPSPTTKATGLNSVTSDKAPARHNKSRSTVLSSLLVHTVNENNGEERTTLPVQVACRHTAKLVACTNNTTIHPEESDDEFDMPVSKAARAGSKRKAGLISEYVVAHEVDEADNEESDVDHPNRDICMWTAKEARVTVVVRPLIRLSALLMSKWQTNNIVNKPAKKMKTGNNNQANTMAEDSGQSVPVDSMPSQMSSNGTNSVAGAHTSYINGHLPTTLQKDGKWTKQILPALLTWAGSLTDPWVIPDQDLMQTLRIIIITVNPDFVDVIDIRHGTPIFMLAIRGLNMWRSNFGSTAITLIAHFLTSGPDGTQPDDTVLETCNDLLKGLTFLYQDVGPRNPVNAFQSPFVLYLLDDAHLRPCIRCPDITRLDTNALKEHGIKGAIALCCSALECTIRLFQRNDLCVDMRVDDQINTCGKATVHTPLKLSEASGKETLTALAFSEENWGLCTGQYAISIAKRDHAALKEIVMLAISTDILLEDDNCQSNLMAEDLRDADANELVDQSETVCFWENGDAHVCPFQVVDGKELLDTFINPLDIPFRH</sequence>
<accession>A0A0C3AGM2</accession>
<feature type="region of interest" description="Disordered" evidence="1">
    <location>
        <begin position="231"/>
        <end position="266"/>
    </location>
</feature>
<feature type="compositionally biased region" description="Polar residues" evidence="1">
    <location>
        <begin position="53"/>
        <end position="62"/>
    </location>
</feature>
<feature type="compositionally biased region" description="Polar residues" evidence="1">
    <location>
        <begin position="70"/>
        <end position="84"/>
    </location>
</feature>
<name>A0A0C3AGM2_9AGAM</name>
<dbReference type="InParanoid" id="A0A0C3AGM2"/>
<dbReference type="HOGENOM" id="CLU_028293_1_0_1"/>
<evidence type="ECO:0000313" key="2">
    <source>
        <dbReference type="EMBL" id="KIM64052.1"/>
    </source>
</evidence>
<gene>
    <name evidence="2" type="ORF">SCLCIDRAFT_23899</name>
</gene>
<dbReference type="OrthoDB" id="3181351at2759"/>